<organism evidence="4 5">
    <name type="scientific">Malaciobacter halophilus</name>
    <dbReference type="NCBI Taxonomy" id="197482"/>
    <lineage>
        <taxon>Bacteria</taxon>
        <taxon>Pseudomonadati</taxon>
        <taxon>Campylobacterota</taxon>
        <taxon>Epsilonproteobacteria</taxon>
        <taxon>Campylobacterales</taxon>
        <taxon>Arcobacteraceae</taxon>
        <taxon>Malaciobacter</taxon>
    </lineage>
</organism>
<reference evidence="4 5" key="1">
    <citation type="submission" date="2017-09" db="EMBL/GenBank/DDBJ databases">
        <title>Genomics of the genus Arcobacter.</title>
        <authorList>
            <person name="Perez-Cataluna A."/>
            <person name="Figueras M.J."/>
            <person name="Salas-Masso N."/>
        </authorList>
    </citation>
    <scope>NUCLEOTIDE SEQUENCE [LARGE SCALE GENOMIC DNA]</scope>
    <source>
        <strain evidence="4 5">DSM 18005</strain>
    </source>
</reference>
<name>A0A2N1J6J3_9BACT</name>
<accession>A0A2N1J6J3</accession>
<feature type="domain" description="FAD dependent oxidoreductase" evidence="3">
    <location>
        <begin position="7"/>
        <end position="348"/>
    </location>
</feature>
<evidence type="ECO:0000256" key="2">
    <source>
        <dbReference type="SAM" id="Phobius"/>
    </source>
</evidence>
<keyword evidence="1" id="KW-0560">Oxidoreductase</keyword>
<dbReference type="InterPro" id="IPR036188">
    <property type="entry name" value="FAD/NAD-bd_sf"/>
</dbReference>
<dbReference type="OrthoDB" id="5410311at2"/>
<protein>
    <submittedName>
        <fullName evidence="4">D-amino-acid oxidase</fullName>
    </submittedName>
</protein>
<evidence type="ECO:0000259" key="3">
    <source>
        <dbReference type="Pfam" id="PF01266"/>
    </source>
</evidence>
<dbReference type="Pfam" id="PF01266">
    <property type="entry name" value="DAO"/>
    <property type="match status" value="1"/>
</dbReference>
<dbReference type="EMBL" id="NXIF01000002">
    <property type="protein sequence ID" value="PKI82180.1"/>
    <property type="molecule type" value="Genomic_DNA"/>
</dbReference>
<dbReference type="Gene3D" id="3.50.50.60">
    <property type="entry name" value="FAD/NAD(P)-binding domain"/>
    <property type="match status" value="1"/>
</dbReference>
<evidence type="ECO:0000313" key="4">
    <source>
        <dbReference type="EMBL" id="PKI82180.1"/>
    </source>
</evidence>
<dbReference type="AlphaFoldDB" id="A0A2N1J6J3"/>
<dbReference type="Proteomes" id="UP000233248">
    <property type="component" value="Unassembled WGS sequence"/>
</dbReference>
<dbReference type="KEGG" id="ahs:AHALO_1596"/>
<keyword evidence="2" id="KW-0472">Membrane</keyword>
<dbReference type="PANTHER" id="PTHR13847">
    <property type="entry name" value="SARCOSINE DEHYDROGENASE-RELATED"/>
    <property type="match status" value="1"/>
</dbReference>
<sequence length="378" mass="43208">MYKKYEYVVIGGGIAGICTAYFLCKHSNSVLLVEEDKAVLNQASKAAGGFLSPLLGKDNTFKSLVNNALKFSVDFYKNILKDDFENKGVYRLAKNEEDRLKFDSYKPFMDFDYKEYEDGFFFDIGSKVSAKDVANALCNDFEIALEYKVKNIKQNKDEKWIINNEIEASKVILTTGYKTDLIDESYFQIRAVWGQRIDILTSMQNSINYHKECSVSSSKKYNNKNLICIGATHHRLDNYTNLEAKEFLKQTQKQNTEKLLSLAEDIIKLDDIEVVNTKIGARACSVDYFPIVGELIDSKKTIEKYPHLVNGSFVTDDKLIKKKGIYVLNGIGGRGFVLSPYLANCLVDYLVNNKPIQYEVLANRLFKRWVKKIKLNNC</sequence>
<dbReference type="GO" id="GO:0005737">
    <property type="term" value="C:cytoplasm"/>
    <property type="evidence" value="ECO:0007669"/>
    <property type="project" value="TreeGrafter"/>
</dbReference>
<dbReference type="InterPro" id="IPR006076">
    <property type="entry name" value="FAD-dep_OxRdtase"/>
</dbReference>
<dbReference type="SUPFAM" id="SSF51905">
    <property type="entry name" value="FAD/NAD(P)-binding domain"/>
    <property type="match status" value="1"/>
</dbReference>
<dbReference type="Gene3D" id="3.30.9.10">
    <property type="entry name" value="D-Amino Acid Oxidase, subunit A, domain 2"/>
    <property type="match status" value="1"/>
</dbReference>
<gene>
    <name evidence="4" type="ORF">CP960_00040</name>
</gene>
<dbReference type="RefSeq" id="WP_101183133.1">
    <property type="nucleotide sequence ID" value="NZ_CP031218.1"/>
</dbReference>
<evidence type="ECO:0000313" key="5">
    <source>
        <dbReference type="Proteomes" id="UP000233248"/>
    </source>
</evidence>
<keyword evidence="5" id="KW-1185">Reference proteome</keyword>
<dbReference type="PANTHER" id="PTHR13847:SF289">
    <property type="entry name" value="GLYCINE OXIDASE"/>
    <property type="match status" value="1"/>
</dbReference>
<dbReference type="GO" id="GO:0016491">
    <property type="term" value="F:oxidoreductase activity"/>
    <property type="evidence" value="ECO:0007669"/>
    <property type="project" value="UniProtKB-KW"/>
</dbReference>
<comment type="caution">
    <text evidence="4">The sequence shown here is derived from an EMBL/GenBank/DDBJ whole genome shotgun (WGS) entry which is preliminary data.</text>
</comment>
<proteinExistence type="predicted"/>
<feature type="transmembrane region" description="Helical" evidence="2">
    <location>
        <begin position="7"/>
        <end position="23"/>
    </location>
</feature>
<keyword evidence="2" id="KW-1133">Transmembrane helix</keyword>
<evidence type="ECO:0000256" key="1">
    <source>
        <dbReference type="ARBA" id="ARBA00023002"/>
    </source>
</evidence>
<keyword evidence="2" id="KW-0812">Transmembrane</keyword>